<comment type="caution">
    <text evidence="2">The sequence shown here is derived from an EMBL/GenBank/DDBJ whole genome shotgun (WGS) entry which is preliminary data.</text>
</comment>
<dbReference type="EMBL" id="JAXQNO010000015">
    <property type="protein sequence ID" value="KAK4783695.1"/>
    <property type="molecule type" value="Genomic_DNA"/>
</dbReference>
<dbReference type="InterPro" id="IPR029058">
    <property type="entry name" value="AB_hydrolase_fold"/>
</dbReference>
<organism evidence="2 3">
    <name type="scientific">Trapa natans</name>
    <name type="common">Water chestnut</name>
    <dbReference type="NCBI Taxonomy" id="22666"/>
    <lineage>
        <taxon>Eukaryota</taxon>
        <taxon>Viridiplantae</taxon>
        <taxon>Streptophyta</taxon>
        <taxon>Embryophyta</taxon>
        <taxon>Tracheophyta</taxon>
        <taxon>Spermatophyta</taxon>
        <taxon>Magnoliopsida</taxon>
        <taxon>eudicotyledons</taxon>
        <taxon>Gunneridae</taxon>
        <taxon>Pentapetalae</taxon>
        <taxon>rosids</taxon>
        <taxon>malvids</taxon>
        <taxon>Myrtales</taxon>
        <taxon>Lythraceae</taxon>
        <taxon>Trapa</taxon>
    </lineage>
</organism>
<dbReference type="Pfam" id="PF12146">
    <property type="entry name" value="Hydrolase_4"/>
    <property type="match status" value="1"/>
</dbReference>
<evidence type="ECO:0000313" key="2">
    <source>
        <dbReference type="EMBL" id="KAK4783695.1"/>
    </source>
</evidence>
<name>A0AAN7R0Q9_TRANT</name>
<sequence length="182" mass="19979">MRDAGRTTVSCNPIHCLASINFLLPVIIHSESHKNCPNYLPKVRTSRDGGIRNWSIQQPFGHYLSATPRKKLTTLSTGSGSRSFKSPCGISLFTARGRPTTSRSPADDPRLGDDVSWTIQMTRIFLAGKGFACFAFDLEGHGRSDGLRAFVPDVDAVVGDSLSFLGAIRERHPECRNLPCFL</sequence>
<dbReference type="SUPFAM" id="SSF53474">
    <property type="entry name" value="alpha/beta-Hydrolases"/>
    <property type="match status" value="1"/>
</dbReference>
<dbReference type="InterPro" id="IPR022742">
    <property type="entry name" value="Hydrolase_4"/>
</dbReference>
<dbReference type="Gene3D" id="3.40.50.1820">
    <property type="entry name" value="alpha/beta hydrolase"/>
    <property type="match status" value="1"/>
</dbReference>
<protein>
    <recommendedName>
        <fullName evidence="1">Serine aminopeptidase S33 domain-containing protein</fullName>
    </recommendedName>
</protein>
<dbReference type="AlphaFoldDB" id="A0AAN7R0Q9"/>
<proteinExistence type="predicted"/>
<keyword evidence="3" id="KW-1185">Reference proteome</keyword>
<feature type="domain" description="Serine aminopeptidase S33" evidence="1">
    <location>
        <begin position="125"/>
        <end position="181"/>
    </location>
</feature>
<reference evidence="2 3" key="1">
    <citation type="journal article" date="2023" name="Hortic Res">
        <title>Pangenome of water caltrop reveals structural variations and asymmetric subgenome divergence after allopolyploidization.</title>
        <authorList>
            <person name="Zhang X."/>
            <person name="Chen Y."/>
            <person name="Wang L."/>
            <person name="Yuan Y."/>
            <person name="Fang M."/>
            <person name="Shi L."/>
            <person name="Lu R."/>
            <person name="Comes H.P."/>
            <person name="Ma Y."/>
            <person name="Chen Y."/>
            <person name="Huang G."/>
            <person name="Zhou Y."/>
            <person name="Zheng Z."/>
            <person name="Qiu Y."/>
        </authorList>
    </citation>
    <scope>NUCLEOTIDE SEQUENCE [LARGE SCALE GENOMIC DNA]</scope>
    <source>
        <strain evidence="2">F231</strain>
    </source>
</reference>
<evidence type="ECO:0000259" key="1">
    <source>
        <dbReference type="Pfam" id="PF12146"/>
    </source>
</evidence>
<dbReference type="PANTHER" id="PTHR11614">
    <property type="entry name" value="PHOSPHOLIPASE-RELATED"/>
    <property type="match status" value="1"/>
</dbReference>
<accession>A0AAN7R0Q9</accession>
<gene>
    <name evidence="2" type="ORF">SAY86_008069</name>
</gene>
<dbReference type="Proteomes" id="UP001346149">
    <property type="component" value="Unassembled WGS sequence"/>
</dbReference>
<dbReference type="InterPro" id="IPR051044">
    <property type="entry name" value="MAG_DAG_Lipase"/>
</dbReference>
<evidence type="ECO:0000313" key="3">
    <source>
        <dbReference type="Proteomes" id="UP001346149"/>
    </source>
</evidence>